<evidence type="ECO:0000256" key="1">
    <source>
        <dbReference type="ARBA" id="ARBA00007292"/>
    </source>
</evidence>
<name>A0AAF5PTV3_WUCBA</name>
<dbReference type="InterPro" id="IPR032942">
    <property type="entry name" value="BPI/LBP/Plunc"/>
</dbReference>
<protein>
    <submittedName>
        <fullName evidence="7">BPI2 domain-containing protein</fullName>
    </submittedName>
</protein>
<comment type="similarity">
    <text evidence="1">Belongs to the BPI/LBP/Plunc superfamily. BPI/LBP family.</text>
</comment>
<evidence type="ECO:0000313" key="7">
    <source>
        <dbReference type="WBParaSite" id="mrna-Wban_05531"/>
    </source>
</evidence>
<dbReference type="SMART" id="SM00329">
    <property type="entry name" value="BPI2"/>
    <property type="match status" value="1"/>
</dbReference>
<evidence type="ECO:0000256" key="2">
    <source>
        <dbReference type="ARBA" id="ARBA00023157"/>
    </source>
</evidence>
<dbReference type="AlphaFoldDB" id="A0AAF5PTV3"/>
<dbReference type="PANTHER" id="PTHR10504">
    <property type="entry name" value="BACTERICIDAL PERMEABILITY-INCREASING BPI PROTEIN-RELATED"/>
    <property type="match status" value="1"/>
</dbReference>
<dbReference type="InterPro" id="IPR001124">
    <property type="entry name" value="Lipid-bd_serum_glycop_C"/>
</dbReference>
<accession>A0AAF5PTV3</accession>
<dbReference type="WBParaSite" id="mrna-Wban_05531">
    <property type="protein sequence ID" value="mrna-Wban_05531"/>
    <property type="gene ID" value="Wban_05531"/>
</dbReference>
<sequence>MHHHFAFVTIALWLANTADECLATPGEIFIPLQSALRVRFSDDIFHQLSRVVDHLFKKYVKQVIIPPQQQCFPEGCVKIQDFQLVAHQNPSYVGAVPTPPNLLTLRISGFNFYIVGTLYGHLQPLPLLSMTIPTYGTLAISANQLVVEATFDIQKTVDNVPYIRVVSCSLINEVILAWVENMGLFTIIVNTKYQHEITMKTRQILEETLCITVNNVVNNELNSQLLQIPNQISIFDLYQIFFENSDNISGQKMKRILGSESNYLQVPMQLKMQTTSAGIMLQESQLSRLFNTASYGHKLESIILNSSSTFPTNVALQKSKGISSSTNNSWENSRRKLSLLILSLSILDTSATYGKFFIGLDGDVYIKAHDQTINSYQRPKMLRFSEVINADAVDLLVSEYTINTLLLKAHIIGVFVFNVSSTTPVLGKLIRTSCGIDEVCLSDSIPEVAETYPNKQLEIIIRTTEPPKAIISADAAIVTLEGHATFFVEGTTEEIGLIPFSTTIQCNVISLPSRIAGLIKIRTLQFHEHIDFFGLTLQSLDSFKEAAKGAMMKMVNEIFREGISLNESATSRLSNTSISLVDRGILLQTKFNIERSFYQQMPISV</sequence>
<proteinExistence type="inferred from homology"/>
<feature type="domain" description="Lipid-binding serum glycoprotein N-terminal" evidence="4">
    <location>
        <begin position="39"/>
        <end position="277"/>
    </location>
</feature>
<dbReference type="GO" id="GO:0008289">
    <property type="term" value="F:lipid binding"/>
    <property type="evidence" value="ECO:0007669"/>
    <property type="project" value="InterPro"/>
</dbReference>
<dbReference type="SUPFAM" id="SSF55394">
    <property type="entry name" value="Bactericidal permeability-increasing protein, BPI"/>
    <property type="match status" value="2"/>
</dbReference>
<reference evidence="6" key="2">
    <citation type="journal article" date="2016" name="Mol. Ecol.">
        <title>Population genomics of the filarial nematode parasite Wuchereria bancrofti from mosquitoes.</title>
        <authorList>
            <person name="Small S.T."/>
            <person name="Reimer L.J."/>
            <person name="Tisch D.J."/>
            <person name="King C.L."/>
            <person name="Christensen B.M."/>
            <person name="Siba P.M."/>
            <person name="Kazura J.W."/>
            <person name="Serre D."/>
            <person name="Zimmerman P.A."/>
        </authorList>
    </citation>
    <scope>NUCLEOTIDE SEQUENCE</scope>
    <source>
        <strain evidence="6">pt0022</strain>
    </source>
</reference>
<feature type="signal peptide" evidence="3">
    <location>
        <begin position="1"/>
        <end position="23"/>
    </location>
</feature>
<evidence type="ECO:0000256" key="3">
    <source>
        <dbReference type="SAM" id="SignalP"/>
    </source>
</evidence>
<dbReference type="Proteomes" id="UP000093561">
    <property type="component" value="Unassembled WGS sequence"/>
</dbReference>
<dbReference type="PANTHER" id="PTHR10504:SF134">
    <property type="entry name" value="BPI2 DOMAIN-CONTAINING PROTEIN"/>
    <property type="match status" value="1"/>
</dbReference>
<dbReference type="GO" id="GO:0005615">
    <property type="term" value="C:extracellular space"/>
    <property type="evidence" value="ECO:0007669"/>
    <property type="project" value="TreeGrafter"/>
</dbReference>
<dbReference type="InterPro" id="IPR017942">
    <property type="entry name" value="Lipid-bd_serum_glycop_N"/>
</dbReference>
<keyword evidence="3" id="KW-0732">Signal</keyword>
<reference evidence="7" key="3">
    <citation type="submission" date="2024-02" db="UniProtKB">
        <authorList>
            <consortium name="WormBaseParasite"/>
        </authorList>
    </citation>
    <scope>IDENTIFICATION</scope>
    <source>
        <strain evidence="7">pt0022</strain>
    </source>
</reference>
<dbReference type="Pfam" id="PF02886">
    <property type="entry name" value="LBP_BPI_CETP_C"/>
    <property type="match status" value="1"/>
</dbReference>
<evidence type="ECO:0000313" key="6">
    <source>
        <dbReference type="Proteomes" id="UP000093561"/>
    </source>
</evidence>
<organism evidence="6 7">
    <name type="scientific">Wuchereria bancrofti</name>
    <dbReference type="NCBI Taxonomy" id="6293"/>
    <lineage>
        <taxon>Eukaryota</taxon>
        <taxon>Metazoa</taxon>
        <taxon>Ecdysozoa</taxon>
        <taxon>Nematoda</taxon>
        <taxon>Chromadorea</taxon>
        <taxon>Rhabditida</taxon>
        <taxon>Spirurina</taxon>
        <taxon>Spiruromorpha</taxon>
        <taxon>Filarioidea</taxon>
        <taxon>Onchocercidae</taxon>
        <taxon>Wuchereria</taxon>
    </lineage>
</organism>
<feature type="domain" description="Lipid-binding serum glycoprotein C-terminal" evidence="5">
    <location>
        <begin position="393"/>
        <end position="589"/>
    </location>
</feature>
<evidence type="ECO:0000259" key="5">
    <source>
        <dbReference type="SMART" id="SM00329"/>
    </source>
</evidence>
<dbReference type="Gene3D" id="3.15.10.10">
    <property type="entry name" value="Bactericidal permeability-increasing protein, domain 1"/>
    <property type="match status" value="1"/>
</dbReference>
<dbReference type="InterPro" id="IPR017943">
    <property type="entry name" value="Bactericidal_perm-incr_a/b_dom"/>
</dbReference>
<reference evidence="6" key="1">
    <citation type="submission" date="2015-03" db="EMBL/GenBank/DDBJ databases">
        <title>Wuchereria bancrofti Genome Sequencing Papua New Guinea Strain.</title>
        <authorList>
            <person name="Small S.T."/>
            <person name="Serre D."/>
            <person name="Zimmerman P.A."/>
        </authorList>
    </citation>
    <scope>NUCLEOTIDE SEQUENCE [LARGE SCALE GENOMIC DNA]</scope>
    <source>
        <strain evidence="6">pt0022</strain>
    </source>
</reference>
<keyword evidence="2" id="KW-1015">Disulfide bond</keyword>
<dbReference type="SMART" id="SM00328">
    <property type="entry name" value="BPI1"/>
    <property type="match status" value="1"/>
</dbReference>
<evidence type="ECO:0000259" key="4">
    <source>
        <dbReference type="SMART" id="SM00328"/>
    </source>
</evidence>
<dbReference type="Gene3D" id="3.15.20.10">
    <property type="entry name" value="Bactericidal permeability-increasing protein, domain 2"/>
    <property type="match status" value="1"/>
</dbReference>
<feature type="chain" id="PRO_5042111833" evidence="3">
    <location>
        <begin position="24"/>
        <end position="605"/>
    </location>
</feature>